<dbReference type="InterPro" id="IPR025730">
    <property type="entry name" value="Biofilm_BssS"/>
</dbReference>
<proteinExistence type="predicted"/>
<protein>
    <submittedName>
        <fullName evidence="1">Uncharacterized protein</fullName>
    </submittedName>
</protein>
<sequence length="74" mass="8170">MSEPVNIPTWPVVGWNLAQAESAALLLLNVRFLSSREQSVDVPSDSGYYVMTRQQAQDLSKMLADYAAKLPEDG</sequence>
<gene>
    <name evidence="1" type="ORF">F3N42_11165</name>
</gene>
<evidence type="ECO:0000313" key="1">
    <source>
        <dbReference type="EMBL" id="KAA9130910.1"/>
    </source>
</evidence>
<name>A0A5N0T7H8_9GAMM</name>
<dbReference type="EMBL" id="VYXP01000006">
    <property type="protein sequence ID" value="KAA9130910.1"/>
    <property type="molecule type" value="Genomic_DNA"/>
</dbReference>
<dbReference type="Proteomes" id="UP000325372">
    <property type="component" value="Unassembled WGS sequence"/>
</dbReference>
<dbReference type="AlphaFoldDB" id="A0A5N0T7H8"/>
<evidence type="ECO:0000313" key="2">
    <source>
        <dbReference type="Proteomes" id="UP000325372"/>
    </source>
</evidence>
<dbReference type="RefSeq" id="WP_150864548.1">
    <property type="nucleotide sequence ID" value="NZ_VYXP01000006.1"/>
</dbReference>
<accession>A0A5N0T7H8</accession>
<keyword evidence="2" id="KW-1185">Reference proteome</keyword>
<reference evidence="1 2" key="1">
    <citation type="submission" date="2019-09" db="EMBL/GenBank/DDBJ databases">
        <title>Wenzhouxiangella sp. Genome sequencing and assembly.</title>
        <authorList>
            <person name="Zhang R."/>
        </authorList>
    </citation>
    <scope>NUCLEOTIDE SEQUENCE [LARGE SCALE GENOMIC DNA]</scope>
    <source>
        <strain evidence="1 2">W260</strain>
    </source>
</reference>
<dbReference type="Pfam" id="PF13991">
    <property type="entry name" value="BssS"/>
    <property type="match status" value="1"/>
</dbReference>
<comment type="caution">
    <text evidence="1">The sequence shown here is derived from an EMBL/GenBank/DDBJ whole genome shotgun (WGS) entry which is preliminary data.</text>
</comment>
<organism evidence="1 2">
    <name type="scientific">Marinihelvus fidelis</name>
    <dbReference type="NCBI Taxonomy" id="2613842"/>
    <lineage>
        <taxon>Bacteria</taxon>
        <taxon>Pseudomonadati</taxon>
        <taxon>Pseudomonadota</taxon>
        <taxon>Gammaproteobacteria</taxon>
        <taxon>Chromatiales</taxon>
        <taxon>Wenzhouxiangellaceae</taxon>
        <taxon>Marinihelvus</taxon>
    </lineage>
</organism>